<dbReference type="InterPro" id="IPR009387">
    <property type="entry name" value="HigB-2"/>
</dbReference>
<evidence type="ECO:0008006" key="3">
    <source>
        <dbReference type="Google" id="ProtNLM"/>
    </source>
</evidence>
<accession>D2Z285</accession>
<name>D2Z285_9BACT</name>
<dbReference type="Proteomes" id="UP000006427">
    <property type="component" value="Unassembled WGS sequence"/>
</dbReference>
<comment type="caution">
    <text evidence="1">The sequence shown here is derived from an EMBL/GenBank/DDBJ whole genome shotgun (WGS) entry which is preliminary data.</text>
</comment>
<dbReference type="PaxDb" id="469381-Dpep_0009"/>
<dbReference type="AlphaFoldDB" id="D2Z285"/>
<gene>
    <name evidence="1" type="ORF">Dpep_0009</name>
</gene>
<dbReference type="STRING" id="469381.Dpep_0009"/>
<evidence type="ECO:0000313" key="1">
    <source>
        <dbReference type="EMBL" id="EFC90041.1"/>
    </source>
</evidence>
<sequence>MSKNRINNDSIIAAVKEMESGLIDANLGGYICKKRIPLPGQGKRGSARTIVATKQENSWFFIYGFNKNERSNISSKELESFQEMARGLLSLTNQKLSLATRNGALKEVSSK</sequence>
<keyword evidence="2" id="KW-1185">Reference proteome</keyword>
<evidence type="ECO:0000313" key="2">
    <source>
        <dbReference type="Proteomes" id="UP000006427"/>
    </source>
</evidence>
<proteinExistence type="predicted"/>
<organism evidence="1 2">
    <name type="scientific">Dethiosulfovibrio peptidovorans DSM 11002</name>
    <dbReference type="NCBI Taxonomy" id="469381"/>
    <lineage>
        <taxon>Bacteria</taxon>
        <taxon>Thermotogati</taxon>
        <taxon>Synergistota</taxon>
        <taxon>Synergistia</taxon>
        <taxon>Synergistales</taxon>
        <taxon>Dethiosulfovibrionaceae</taxon>
        <taxon>Dethiosulfovibrio</taxon>
    </lineage>
</organism>
<dbReference type="EMBL" id="ABTR02000001">
    <property type="protein sequence ID" value="EFC90041.1"/>
    <property type="molecule type" value="Genomic_DNA"/>
</dbReference>
<dbReference type="PIRSF" id="PIRSF018634">
    <property type="entry name" value="UCP018634"/>
    <property type="match status" value="1"/>
</dbReference>
<protein>
    <recommendedName>
        <fullName evidence="3">Type II toxin-antitoxin system RelE/ParE family toxin</fullName>
    </recommendedName>
</protein>
<dbReference type="Pfam" id="PF06296">
    <property type="entry name" value="RelE"/>
    <property type="match status" value="1"/>
</dbReference>
<dbReference type="eggNOG" id="COG4737">
    <property type="taxonomic scope" value="Bacteria"/>
</dbReference>
<reference evidence="1 2" key="1">
    <citation type="journal article" date="2010" name="Stand. Genomic Sci.">
        <title>Permanent draft genome sequence of Dethiosulfovibrio peptidovorans type strain (SEBR 4207).</title>
        <authorList>
            <person name="Labutti K."/>
            <person name="Mayilraj S."/>
            <person name="Clum A."/>
            <person name="Lucas S."/>
            <person name="Glavina Del Rio T."/>
            <person name="Nolan M."/>
            <person name="Tice H."/>
            <person name="Cheng J.F."/>
            <person name="Pitluck S."/>
            <person name="Liolios K."/>
            <person name="Ivanova N."/>
            <person name="Mavromatis K."/>
            <person name="Mikhailova N."/>
            <person name="Pati A."/>
            <person name="Goodwin L."/>
            <person name="Chen A."/>
            <person name="Palaniappan K."/>
            <person name="Land M."/>
            <person name="Hauser L."/>
            <person name="Chang Y.J."/>
            <person name="Jeffries C.D."/>
            <person name="Rohde M."/>
            <person name="Spring S."/>
            <person name="Goker M."/>
            <person name="Woyke T."/>
            <person name="Bristow J."/>
            <person name="Eisen J.A."/>
            <person name="Markowitz V."/>
            <person name="Hugenholtz P."/>
            <person name="Kyrpides N.C."/>
            <person name="Klenk H.P."/>
            <person name="Lapidus A."/>
        </authorList>
    </citation>
    <scope>NUCLEOTIDE SEQUENCE [LARGE SCALE GENOMIC DNA]</scope>
    <source>
        <strain evidence="1 2">DSM 11002</strain>
    </source>
</reference>